<dbReference type="GO" id="GO:0005634">
    <property type="term" value="C:nucleus"/>
    <property type="evidence" value="ECO:0007669"/>
    <property type="project" value="UniProtKB-SubCell"/>
</dbReference>
<feature type="compositionally biased region" description="Low complexity" evidence="6">
    <location>
        <begin position="94"/>
        <end position="110"/>
    </location>
</feature>
<dbReference type="Proteomes" id="UP000281245">
    <property type="component" value="Unassembled WGS sequence"/>
</dbReference>
<dbReference type="Pfam" id="PF08591">
    <property type="entry name" value="RNR_inhib"/>
    <property type="match status" value="1"/>
</dbReference>
<evidence type="ECO:0000256" key="5">
    <source>
        <dbReference type="ARBA" id="ARBA00023242"/>
    </source>
</evidence>
<evidence type="ECO:0000256" key="1">
    <source>
        <dbReference type="ARBA" id="ARBA00004123"/>
    </source>
</evidence>
<dbReference type="Proteomes" id="UP000282582">
    <property type="component" value="Unassembled WGS sequence"/>
</dbReference>
<evidence type="ECO:0000256" key="4">
    <source>
        <dbReference type="ARBA" id="ARBA00022490"/>
    </source>
</evidence>
<dbReference type="InterPro" id="IPR013900">
    <property type="entry name" value="RNR_inhibitor"/>
</dbReference>
<feature type="compositionally biased region" description="Polar residues" evidence="6">
    <location>
        <begin position="243"/>
        <end position="256"/>
    </location>
</feature>
<gene>
    <name evidence="8" type="ORF">D0868_15421</name>
    <name evidence="7" type="ORF">D0869_11666</name>
</gene>
<accession>A0A3M6X1S0</accession>
<proteinExistence type="inferred from homology"/>
<evidence type="ECO:0000313" key="9">
    <source>
        <dbReference type="Proteomes" id="UP000281245"/>
    </source>
</evidence>
<comment type="caution">
    <text evidence="8">The sequence shown here is derived from an EMBL/GenBank/DDBJ whole genome shotgun (WGS) entry which is preliminary data.</text>
</comment>
<evidence type="ECO:0000256" key="2">
    <source>
        <dbReference type="ARBA" id="ARBA00004496"/>
    </source>
</evidence>
<feature type="region of interest" description="Disordered" evidence="6">
    <location>
        <begin position="153"/>
        <end position="193"/>
    </location>
</feature>
<feature type="compositionally biased region" description="Basic and acidic residues" evidence="6">
    <location>
        <begin position="46"/>
        <end position="62"/>
    </location>
</feature>
<evidence type="ECO:0000256" key="3">
    <source>
        <dbReference type="ARBA" id="ARBA00005459"/>
    </source>
</evidence>
<dbReference type="GO" id="GO:0008104">
    <property type="term" value="P:intracellular protein localization"/>
    <property type="evidence" value="ECO:0007669"/>
    <property type="project" value="TreeGrafter"/>
</dbReference>
<dbReference type="PANTHER" id="PTHR28081:SF1">
    <property type="entry name" value="DAMAGE-REGULATED IMPORT FACILITATOR 1"/>
    <property type="match status" value="1"/>
</dbReference>
<evidence type="ECO:0000313" key="8">
    <source>
        <dbReference type="EMBL" id="RMX84813.1"/>
    </source>
</evidence>
<dbReference type="GO" id="GO:0005737">
    <property type="term" value="C:cytoplasm"/>
    <property type="evidence" value="ECO:0007669"/>
    <property type="project" value="UniProtKB-SubCell"/>
</dbReference>
<feature type="region of interest" description="Disordered" evidence="6">
    <location>
        <begin position="223"/>
        <end position="284"/>
    </location>
</feature>
<dbReference type="PANTHER" id="PTHR28081">
    <property type="entry name" value="DAMAGE-REGULATED IMPORT FACILITATOR 1-RELATED"/>
    <property type="match status" value="1"/>
</dbReference>
<evidence type="ECO:0000313" key="10">
    <source>
        <dbReference type="Proteomes" id="UP000282582"/>
    </source>
</evidence>
<keyword evidence="4" id="KW-0963">Cytoplasm</keyword>
<dbReference type="OrthoDB" id="4072855at2759"/>
<dbReference type="EMBL" id="QWIK01002605">
    <property type="protein sequence ID" value="RMX84813.1"/>
    <property type="molecule type" value="Genomic_DNA"/>
</dbReference>
<sequence length="348" mass="36977">MVPQSRAFTQRKRLHKTRKPAQPKSSTGTPINAPFERAPQTTPQRIVDRLNDNENNKKEEKMPPILPSSTPNLPDQHIRKRPFQPSITSYFDQRAGPSSSSAASSTNSRRPTTDGAWDAYSPPILSPPVPEETQASLLSVGMRVRKSVPEGYKTHKTLGDGMGSVEGGVSRSELGSKVPSSSAPAKVGRGRVGSGAGAAARGARELMPFCGLHKVGGLGVSSSFGDAREDEEDEEEEDVPGLTWSQETVGSSQGSLKGSGFGIGDGYAGSQTESKKRTYDEEMEEEMDAYFEGGTGEATEMGQAGVAGRKIAKPRGAVGKKGGNVSGGVEGDFEEASFLAPMEVDEEW</sequence>
<dbReference type="GO" id="GO:1990846">
    <property type="term" value="F:ribonucleoside-diphosphate reductase inhibitor activity"/>
    <property type="evidence" value="ECO:0007669"/>
    <property type="project" value="TreeGrafter"/>
</dbReference>
<comment type="subcellular location">
    <subcellularLocation>
        <location evidence="2">Cytoplasm</location>
    </subcellularLocation>
    <subcellularLocation>
        <location evidence="1">Nucleus</location>
    </subcellularLocation>
</comment>
<dbReference type="AlphaFoldDB" id="A0A3M6X1S0"/>
<evidence type="ECO:0000256" key="6">
    <source>
        <dbReference type="SAM" id="MobiDB-lite"/>
    </source>
</evidence>
<feature type="region of interest" description="Disordered" evidence="6">
    <location>
        <begin position="1"/>
        <end position="125"/>
    </location>
</feature>
<feature type="compositionally biased region" description="Gly residues" evidence="6">
    <location>
        <begin position="257"/>
        <end position="267"/>
    </location>
</feature>
<evidence type="ECO:0000313" key="7">
    <source>
        <dbReference type="EMBL" id="RMX75391.1"/>
    </source>
</evidence>
<name>A0A3M6X1S0_HORWE</name>
<organism evidence="8 10">
    <name type="scientific">Hortaea werneckii</name>
    <name type="common">Black yeast</name>
    <name type="synonym">Cladosporium werneckii</name>
    <dbReference type="NCBI Taxonomy" id="91943"/>
    <lineage>
        <taxon>Eukaryota</taxon>
        <taxon>Fungi</taxon>
        <taxon>Dikarya</taxon>
        <taxon>Ascomycota</taxon>
        <taxon>Pezizomycotina</taxon>
        <taxon>Dothideomycetes</taxon>
        <taxon>Dothideomycetidae</taxon>
        <taxon>Mycosphaerellales</taxon>
        <taxon>Teratosphaeriaceae</taxon>
        <taxon>Hortaea</taxon>
    </lineage>
</organism>
<protein>
    <submittedName>
        <fullName evidence="8">Uncharacterized protein</fullName>
    </submittedName>
</protein>
<keyword evidence="5" id="KW-0539">Nucleus</keyword>
<comment type="similarity">
    <text evidence="3">Belongs to the DIF1/spd1 family.</text>
</comment>
<reference evidence="9 10" key="1">
    <citation type="journal article" date="2018" name="BMC Genomics">
        <title>Genomic evidence for intraspecific hybridization in a clonal and extremely halotolerant yeast.</title>
        <authorList>
            <person name="Gostincar C."/>
            <person name="Stajich J.E."/>
            <person name="Zupancic J."/>
            <person name="Zalar P."/>
            <person name="Gunde-Cimerman N."/>
        </authorList>
    </citation>
    <scope>NUCLEOTIDE SEQUENCE [LARGE SCALE GENOMIC DNA]</scope>
    <source>
        <strain evidence="8 10">EXF-6654</strain>
        <strain evidence="7 9">EXF-6656</strain>
    </source>
</reference>
<feature type="compositionally biased region" description="Acidic residues" evidence="6">
    <location>
        <begin position="228"/>
        <end position="239"/>
    </location>
</feature>
<feature type="compositionally biased region" description="Basic residues" evidence="6">
    <location>
        <begin position="9"/>
        <end position="21"/>
    </location>
</feature>
<dbReference type="EMBL" id="QWIJ01001304">
    <property type="protein sequence ID" value="RMX75391.1"/>
    <property type="molecule type" value="Genomic_DNA"/>
</dbReference>